<evidence type="ECO:0000256" key="3">
    <source>
        <dbReference type="ARBA" id="ARBA00022603"/>
    </source>
</evidence>
<keyword evidence="5" id="KW-0949">S-adenosyl-L-methionine</keyword>
<proteinExistence type="predicted"/>
<dbReference type="PANTHER" id="PTHR13563">
    <property type="entry name" value="TRNA (GUANINE-9-) METHYLTRANSFERASE"/>
    <property type="match status" value="1"/>
</dbReference>
<feature type="compositionally biased region" description="Polar residues" evidence="9">
    <location>
        <begin position="27"/>
        <end position="36"/>
    </location>
</feature>
<dbReference type="EC" id="2.1.1.221" evidence="1"/>
<organism evidence="11 12">
    <name type="scientific">Marasmiellus scandens</name>
    <dbReference type="NCBI Taxonomy" id="2682957"/>
    <lineage>
        <taxon>Eukaryota</taxon>
        <taxon>Fungi</taxon>
        <taxon>Dikarya</taxon>
        <taxon>Basidiomycota</taxon>
        <taxon>Agaricomycotina</taxon>
        <taxon>Agaricomycetes</taxon>
        <taxon>Agaricomycetidae</taxon>
        <taxon>Agaricales</taxon>
        <taxon>Marasmiineae</taxon>
        <taxon>Omphalotaceae</taxon>
        <taxon>Marasmiellus</taxon>
    </lineage>
</organism>
<keyword evidence="12" id="KW-1185">Reference proteome</keyword>
<dbReference type="EMBL" id="JBANRG010000002">
    <property type="protein sequence ID" value="KAK7470258.1"/>
    <property type="molecule type" value="Genomic_DNA"/>
</dbReference>
<evidence type="ECO:0000313" key="12">
    <source>
        <dbReference type="Proteomes" id="UP001498398"/>
    </source>
</evidence>
<dbReference type="Proteomes" id="UP001498398">
    <property type="component" value="Unassembled WGS sequence"/>
</dbReference>
<evidence type="ECO:0000256" key="1">
    <source>
        <dbReference type="ARBA" id="ARBA00012797"/>
    </source>
</evidence>
<evidence type="ECO:0000256" key="4">
    <source>
        <dbReference type="ARBA" id="ARBA00022679"/>
    </source>
</evidence>
<evidence type="ECO:0000256" key="2">
    <source>
        <dbReference type="ARBA" id="ARBA00020451"/>
    </source>
</evidence>
<evidence type="ECO:0000256" key="8">
    <source>
        <dbReference type="ARBA" id="ARBA00048434"/>
    </source>
</evidence>
<dbReference type="GO" id="GO:0052905">
    <property type="term" value="F:tRNA (guanosine(9)-N1)-methyltransferase activity"/>
    <property type="evidence" value="ECO:0007669"/>
    <property type="project" value="UniProtKB-EC"/>
</dbReference>
<feature type="domain" description="SAM-dependent MTase TRM10-type" evidence="10">
    <location>
        <begin position="91"/>
        <end position="300"/>
    </location>
</feature>
<sequence>MDVAEDVIIDSKLEETTIEQTAPEIADSTTNSQTEPATAPSKKALKKAKRLEAIRENRLKKRAQEKQARKEKKKEKQRKRDAGELDDTAEREERAAKKQKISGFGGKVVIDLGFDDLMNEKEINSLCTQLAYTYSNNRTCGFPFDLICSSLDGKTYDRLENIGDAAHRRWQRTEWWTDGYDKLWSTMTPEASMQDLDAIKRSVVYLTADSEEEVEELKPNEIYVIGGICDHNRHKNLTLKKANEQGIRTARLPIGKYVSSLPTRKVLTVNQVFEIMVKWVETRDWEQAFYSIIPQRKFQKDRKGVEGGTRKQSEEDGATVVVTEGINEVKDETLNVDASVVEHLEQNTVEAGMEGAEPEETVMKVETVERENSSSSHKVAAVAA</sequence>
<evidence type="ECO:0000259" key="10">
    <source>
        <dbReference type="PROSITE" id="PS51675"/>
    </source>
</evidence>
<evidence type="ECO:0000313" key="11">
    <source>
        <dbReference type="EMBL" id="KAK7470258.1"/>
    </source>
</evidence>
<dbReference type="GO" id="GO:0032259">
    <property type="term" value="P:methylation"/>
    <property type="evidence" value="ECO:0007669"/>
    <property type="project" value="UniProtKB-KW"/>
</dbReference>
<dbReference type="Gene3D" id="3.40.1280.30">
    <property type="match status" value="1"/>
</dbReference>
<dbReference type="PANTHER" id="PTHR13563:SF13">
    <property type="entry name" value="TRNA METHYLTRANSFERASE 10 HOMOLOG A"/>
    <property type="match status" value="1"/>
</dbReference>
<keyword evidence="4 11" id="KW-0808">Transferase</keyword>
<keyword evidence="3 11" id="KW-0489">Methyltransferase</keyword>
<dbReference type="CDD" id="cd18089">
    <property type="entry name" value="SPOUT_Trm10-like"/>
    <property type="match status" value="1"/>
</dbReference>
<feature type="compositionally biased region" description="Basic and acidic residues" evidence="9">
    <location>
        <begin position="50"/>
        <end position="68"/>
    </location>
</feature>
<dbReference type="InterPro" id="IPR007356">
    <property type="entry name" value="tRNA_m1G_MeTrfase_euk"/>
</dbReference>
<dbReference type="InterPro" id="IPR028564">
    <property type="entry name" value="MT_TRM10-typ"/>
</dbReference>
<comment type="catalytic activity">
    <reaction evidence="8">
        <text>guanosine(9) in tRNA + S-adenosyl-L-methionine = N(1)-methylguanosine(9) in tRNA + S-adenosyl-L-homocysteine + H(+)</text>
        <dbReference type="Rhea" id="RHEA:43156"/>
        <dbReference type="Rhea" id="RHEA-COMP:10367"/>
        <dbReference type="Rhea" id="RHEA-COMP:10368"/>
        <dbReference type="ChEBI" id="CHEBI:15378"/>
        <dbReference type="ChEBI" id="CHEBI:57856"/>
        <dbReference type="ChEBI" id="CHEBI:59789"/>
        <dbReference type="ChEBI" id="CHEBI:73542"/>
        <dbReference type="ChEBI" id="CHEBI:74269"/>
        <dbReference type="EC" id="2.1.1.221"/>
    </reaction>
</comment>
<feature type="region of interest" description="Disordered" evidence="9">
    <location>
        <begin position="1"/>
        <end position="98"/>
    </location>
</feature>
<reference evidence="11 12" key="1">
    <citation type="submission" date="2024-01" db="EMBL/GenBank/DDBJ databases">
        <title>A draft genome for the cacao thread blight pathogen Marasmiellus scandens.</title>
        <authorList>
            <person name="Baruah I.K."/>
            <person name="Leung J."/>
            <person name="Bukari Y."/>
            <person name="Amoako-Attah I."/>
            <person name="Meinhardt L.W."/>
            <person name="Bailey B.A."/>
            <person name="Cohen S.P."/>
        </authorList>
    </citation>
    <scope>NUCLEOTIDE SEQUENCE [LARGE SCALE GENOMIC DNA]</scope>
    <source>
        <strain evidence="11 12">GH-19</strain>
    </source>
</reference>
<dbReference type="InterPro" id="IPR038459">
    <property type="entry name" value="MT_TRM10-typ_sf"/>
</dbReference>
<name>A0ABR1K069_9AGAR</name>
<evidence type="ECO:0000256" key="5">
    <source>
        <dbReference type="ARBA" id="ARBA00022691"/>
    </source>
</evidence>
<comment type="caution">
    <text evidence="11">The sequence shown here is derived from an EMBL/GenBank/DDBJ whole genome shotgun (WGS) entry which is preliminary data.</text>
</comment>
<accession>A0ABR1K069</accession>
<protein>
    <recommendedName>
        <fullName evidence="2">tRNA (guanine(9)-N1)-methyltransferase</fullName>
        <ecNumber evidence="1">2.1.1.221</ecNumber>
    </recommendedName>
    <alternativeName>
        <fullName evidence="7">tRNA methyltransferase 10</fullName>
    </alternativeName>
    <alternativeName>
        <fullName evidence="6">tRNA(m1G9)-methyltransferase</fullName>
    </alternativeName>
</protein>
<evidence type="ECO:0000256" key="9">
    <source>
        <dbReference type="SAM" id="MobiDB-lite"/>
    </source>
</evidence>
<dbReference type="PROSITE" id="PS51675">
    <property type="entry name" value="SAM_MT_TRM10"/>
    <property type="match status" value="1"/>
</dbReference>
<gene>
    <name evidence="11" type="primary">TRM10</name>
    <name evidence="11" type="ORF">VKT23_001692</name>
</gene>
<evidence type="ECO:0000256" key="7">
    <source>
        <dbReference type="ARBA" id="ARBA00032166"/>
    </source>
</evidence>
<evidence type="ECO:0000256" key="6">
    <source>
        <dbReference type="ARBA" id="ARBA00031792"/>
    </source>
</evidence>